<dbReference type="Proteomes" id="UP000326582">
    <property type="component" value="Chromosome 1"/>
</dbReference>
<gene>
    <name evidence="1" type="ORF">EJF14_10410</name>
</gene>
<evidence type="ECO:0000313" key="2">
    <source>
        <dbReference type="Proteomes" id="UP000326582"/>
    </source>
</evidence>
<accession>A0ACD0WCS8</accession>
<reference evidence="2" key="1">
    <citation type="journal article" date="2019" name="MBio">
        <title>Comparative genomics for the elucidation of multidrug resistance (MDR) in Candida lusitaniae.</title>
        <authorList>
            <person name="Kannan A."/>
            <person name="Asner S.A."/>
            <person name="Trachsel E."/>
            <person name="Kelly S."/>
            <person name="Parker J."/>
            <person name="Sanglard D."/>
        </authorList>
    </citation>
    <scope>NUCLEOTIDE SEQUENCE [LARGE SCALE GENOMIC DNA]</scope>
    <source>
        <strain evidence="2">P1</strain>
    </source>
</reference>
<keyword evidence="2" id="KW-1185">Reference proteome</keyword>
<organism evidence="1 2">
    <name type="scientific">Clavispora lusitaniae</name>
    <name type="common">Candida lusitaniae</name>
    <dbReference type="NCBI Taxonomy" id="36911"/>
    <lineage>
        <taxon>Eukaryota</taxon>
        <taxon>Fungi</taxon>
        <taxon>Dikarya</taxon>
        <taxon>Ascomycota</taxon>
        <taxon>Saccharomycotina</taxon>
        <taxon>Pichiomycetes</taxon>
        <taxon>Metschnikowiaceae</taxon>
        <taxon>Clavispora</taxon>
    </lineage>
</organism>
<sequence length="1735" mass="198731">MLQNNFESVNPKIETESLHDNPLYPAWCSDNGASVEIETIRSIFDRTALVFGFQADSSANMFEYLMALLDSRASRMSCTSALISVHADYLGGDSSSYKKWYFAAYYDLDRQYSDAKDIKRKWNQWSRFASGVIPNSPEFENDRSSFWGMDYAWRLQMSKYSEEELLEQLVLYLLIWGEANNLRFMPECIFFIYKCASDYLFCQEEKPAAPEFSFLNDIVTPIYLYIRDQQFDLKDGKLCRKRGLDHAQIIGYDDVNSFFWYPSNLEKLRIANDKTLHSIQKEHRYKELRNVQWKTVFQKTYLETRSWGHVIVNFNRIWVIHLSAFWYYFAINTPALYTRNYYHALNTKSAPQVQLTVVALGGSVSCMVSILATIGEWLYVPRSSLGCQPLLARFTLQVFLLLALTAPSVYILIFKGWNVYSPMGCAIGGCQLGFSLLTTAYLSATPADKLFSFIKRKADPNTIKTTIFTSSFAKMTSKSALYSLLLWLTVFTSKFLESYFFLTLSLKDPLNILLTMDTSRCAGDIWLKKLICQNFAKICAGLLLLTNFLLFFLDTYLWYIICNCIFSTIIAYSAGTSIFKPWKNRFSKLPERIISKIVFSLNEKDGDFAITKIWNCIVISFYKEHLLSVEQVNKLIYQKETDDDKLTIGGFREPIFFNFQEDSASEKLSDFFASNAEASRRISFFARSLSSSLQAPIPIEGLPSFTVFAPHYSEKIILEIKELLKENEKSKISLLEYLKKLHPSEWRAFVKDTKLSKHVNSLSSLGTDTSWTLAPDEQAECSESRYTKWQNMQKYEDIPFDSIGFKNSQPESTIRTRIWASLRYQTLFRTISGFSNYEKALKILYYSENYNLEREFLIEPADLEDELDAFSRRKFRLLISMQRYQHLKNEDLVATQLTAECFPNLHISYIETEETETGTCYYSVLLNSTNERAEESEDIRFRIKLSGDPKLGDGKSDNQNHSIIFHRGEYIQAIDSNQDNYIEECLKIKSVLAEFEELDLDPTFEYVPGMSHVTQKPRIAMVGAREYIFSENIGVLGDVSAGKEQTFGTLFARTLSKVNAKLHYGHPDFINSIFMFSRGGISKAQKGLHLNEDIYAGMNAVGRGGIVKHCDYYQCGKGRDLGFATILNFNTKIGAGMGEQTLSREVFYMGTRLHVDRFLSFYYAHAGFHLNNVFIILSVSLFLVILVFLGSLRYESILCITETASSTVEANFPYGCRNLVPVLEWMNRFVLSMFICFTISFLPITVQEITEKGVLNTLKRVTHHFFSLAPLFEVLVCKVYAKSFTENLRFGGAKYVATGRGFATERVKFHELYSKYADVSIYAGGFGLLVTIFATLTMWRPALFWFYLTSFALCFSPFIFNPHNFCLQEYILDYGFFLGWLFGGNHSSSDDTWVAFKKHQRAKYTGFKSNKRATSDSTIALSESSSSSANKLGEVGTLLFQALLFLLPYLYITAQSGVQEPVSVDPITRIAFLALLPIILNLIMLLILFPVSVVAGNLLTLCFKSSPSLFAGMSYTWGFLGLIICVNVTLLLHDWNVPRSLCAMICIMKIHTFLKTLTYNALLSKEYQDHQSNLAWWSGNWNIKRFGWAVLSQPFREILVKTCDLTSFGYDFVLGHFLFTAIFPVALVPLVDKAHTYILFWLKPSRIVHGPIYSKRQRKRRRRQSVLYSLLYLTVVSCSCAMVVVPAIFLRNFKIGQRAPQVFKPMFQPNHQNNNDTGPAFLASTPGVFALRTVQ</sequence>
<dbReference type="EMBL" id="CP038484">
    <property type="protein sequence ID" value="QFZ25319.1"/>
    <property type="molecule type" value="Genomic_DNA"/>
</dbReference>
<name>A0ACD0WCS8_CLALS</name>
<evidence type="ECO:0000313" key="1">
    <source>
        <dbReference type="EMBL" id="QFZ25319.1"/>
    </source>
</evidence>
<protein>
    <submittedName>
        <fullName evidence="1">1,3-beta-glucan synthase component</fullName>
    </submittedName>
</protein>
<proteinExistence type="predicted"/>